<sequence length="78" mass="8736">MFLRRAMHQPITGYHTDEEGDWVAQLGCGHNQHVRHTPPWMNRPWVTTAAGRAGMIGHLMQCKKCDEGAAADARPAEK</sequence>
<evidence type="ECO:0000313" key="2">
    <source>
        <dbReference type="Proteomes" id="UP000315082"/>
    </source>
</evidence>
<dbReference type="Proteomes" id="UP000315082">
    <property type="component" value="Chromosome"/>
</dbReference>
<dbReference type="RefSeq" id="WP_231753273.1">
    <property type="nucleotide sequence ID" value="NZ_CP036348.1"/>
</dbReference>
<protein>
    <recommendedName>
        <fullName evidence="3">Pressure-regulated protein</fullName>
    </recommendedName>
</protein>
<proteinExistence type="predicted"/>
<dbReference type="KEGG" id="rcf:Poly24_44330"/>
<evidence type="ECO:0000313" key="1">
    <source>
        <dbReference type="EMBL" id="QDV70707.1"/>
    </source>
</evidence>
<dbReference type="AlphaFoldDB" id="A0A518JYU1"/>
<gene>
    <name evidence="1" type="ORF">Poly24_44330</name>
</gene>
<keyword evidence="2" id="KW-1185">Reference proteome</keyword>
<reference evidence="1 2" key="1">
    <citation type="submission" date="2019-02" db="EMBL/GenBank/DDBJ databases">
        <title>Deep-cultivation of Planctomycetes and their phenomic and genomic characterization uncovers novel biology.</title>
        <authorList>
            <person name="Wiegand S."/>
            <person name="Jogler M."/>
            <person name="Boedeker C."/>
            <person name="Pinto D."/>
            <person name="Vollmers J."/>
            <person name="Rivas-Marin E."/>
            <person name="Kohn T."/>
            <person name="Peeters S.H."/>
            <person name="Heuer A."/>
            <person name="Rast P."/>
            <person name="Oberbeckmann S."/>
            <person name="Bunk B."/>
            <person name="Jeske O."/>
            <person name="Meyerdierks A."/>
            <person name="Storesund J.E."/>
            <person name="Kallscheuer N."/>
            <person name="Luecker S."/>
            <person name="Lage O.M."/>
            <person name="Pohl T."/>
            <person name="Merkel B.J."/>
            <person name="Hornburger P."/>
            <person name="Mueller R.-W."/>
            <person name="Bruemmer F."/>
            <person name="Labrenz M."/>
            <person name="Spormann A.M."/>
            <person name="Op den Camp H."/>
            <person name="Overmann J."/>
            <person name="Amann R."/>
            <person name="Jetten M.S.M."/>
            <person name="Mascher T."/>
            <person name="Medema M.H."/>
            <person name="Devos D.P."/>
            <person name="Kaster A.-K."/>
            <person name="Ovreas L."/>
            <person name="Rohde M."/>
            <person name="Galperin M.Y."/>
            <person name="Jogler C."/>
        </authorList>
    </citation>
    <scope>NUCLEOTIDE SEQUENCE [LARGE SCALE GENOMIC DNA]</scope>
    <source>
        <strain evidence="1 2">Poly24</strain>
    </source>
</reference>
<dbReference type="Pfam" id="PF12088">
    <property type="entry name" value="DUF3565"/>
    <property type="match status" value="1"/>
</dbReference>
<evidence type="ECO:0008006" key="3">
    <source>
        <dbReference type="Google" id="ProtNLM"/>
    </source>
</evidence>
<name>A0A518JYU1_9BACT</name>
<dbReference type="EMBL" id="CP036348">
    <property type="protein sequence ID" value="QDV70707.1"/>
    <property type="molecule type" value="Genomic_DNA"/>
</dbReference>
<organism evidence="1 2">
    <name type="scientific">Rosistilla carotiformis</name>
    <dbReference type="NCBI Taxonomy" id="2528017"/>
    <lineage>
        <taxon>Bacteria</taxon>
        <taxon>Pseudomonadati</taxon>
        <taxon>Planctomycetota</taxon>
        <taxon>Planctomycetia</taxon>
        <taxon>Pirellulales</taxon>
        <taxon>Pirellulaceae</taxon>
        <taxon>Rosistilla</taxon>
    </lineage>
</organism>
<accession>A0A518JYU1</accession>
<dbReference type="InterPro" id="IPR021948">
    <property type="entry name" value="DUF3565"/>
</dbReference>